<dbReference type="OrthoDB" id="8911933at2"/>
<dbReference type="CDD" id="cd00090">
    <property type="entry name" value="HTH_ARSR"/>
    <property type="match status" value="1"/>
</dbReference>
<dbReference type="PANTHER" id="PTHR33164">
    <property type="entry name" value="TRANSCRIPTIONAL REGULATOR, MARR FAMILY"/>
    <property type="match status" value="1"/>
</dbReference>
<evidence type="ECO:0000259" key="4">
    <source>
        <dbReference type="PROSITE" id="PS50995"/>
    </source>
</evidence>
<dbReference type="SMART" id="SM00347">
    <property type="entry name" value="HTH_MARR"/>
    <property type="match status" value="1"/>
</dbReference>
<keyword evidence="3" id="KW-0804">Transcription</keyword>
<name>A0A1I4R5N2_ECTMO</name>
<dbReference type="PROSITE" id="PS50995">
    <property type="entry name" value="HTH_MARR_2"/>
    <property type="match status" value="1"/>
</dbReference>
<keyword evidence="1" id="KW-0805">Transcription regulation</keyword>
<dbReference type="Pfam" id="PF12802">
    <property type="entry name" value="MarR_2"/>
    <property type="match status" value="1"/>
</dbReference>
<dbReference type="STRING" id="195064.SAMN05421721_106172"/>
<evidence type="ECO:0000256" key="1">
    <source>
        <dbReference type="ARBA" id="ARBA00023015"/>
    </source>
</evidence>
<feature type="domain" description="HTH marR-type" evidence="4">
    <location>
        <begin position="22"/>
        <end position="154"/>
    </location>
</feature>
<dbReference type="RefSeq" id="WP_090484794.1">
    <property type="nucleotide sequence ID" value="NZ_FOUO01000006.1"/>
</dbReference>
<dbReference type="Proteomes" id="UP000199556">
    <property type="component" value="Unassembled WGS sequence"/>
</dbReference>
<evidence type="ECO:0000313" key="5">
    <source>
        <dbReference type="EMBL" id="SFM47549.1"/>
    </source>
</evidence>
<dbReference type="InterPro" id="IPR011991">
    <property type="entry name" value="ArsR-like_HTH"/>
</dbReference>
<dbReference type="InterPro" id="IPR036388">
    <property type="entry name" value="WH-like_DNA-bd_sf"/>
</dbReference>
<reference evidence="5 6" key="1">
    <citation type="submission" date="2016-10" db="EMBL/GenBank/DDBJ databases">
        <authorList>
            <person name="de Groot N.N."/>
        </authorList>
    </citation>
    <scope>NUCLEOTIDE SEQUENCE [LARGE SCALE GENOMIC DNA]</scope>
    <source>
        <strain evidence="5 6">DSM 4180</strain>
    </source>
</reference>
<dbReference type="PRINTS" id="PR00598">
    <property type="entry name" value="HTHMARR"/>
</dbReference>
<dbReference type="GO" id="GO:0003700">
    <property type="term" value="F:DNA-binding transcription factor activity"/>
    <property type="evidence" value="ECO:0007669"/>
    <property type="project" value="InterPro"/>
</dbReference>
<dbReference type="Gene3D" id="1.10.10.10">
    <property type="entry name" value="Winged helix-like DNA-binding domain superfamily/Winged helix DNA-binding domain"/>
    <property type="match status" value="1"/>
</dbReference>
<evidence type="ECO:0000256" key="2">
    <source>
        <dbReference type="ARBA" id="ARBA00023125"/>
    </source>
</evidence>
<sequence length="171" mass="18702">MAQPNLRTGPVPGTSPGPEARVQTVIRRLRVLFRALQGHSRRIQEDCGVSAAQLWALWEVHLEPGLSVGDLSQRLSIHASTASNMLDKLERKGLLARRRAGRDQRVVRLYATPAGRGLLDTAPAPAQGELNRALQALPRESLAALERGLGDLLEIMETPDERAALRPITDD</sequence>
<accession>A0A1I4R5N2</accession>
<dbReference type="InterPro" id="IPR023187">
    <property type="entry name" value="Tscrpt_reg_MarR-type_CS"/>
</dbReference>
<dbReference type="AlphaFoldDB" id="A0A1I4R5N2"/>
<evidence type="ECO:0000313" key="6">
    <source>
        <dbReference type="Proteomes" id="UP000199556"/>
    </source>
</evidence>
<dbReference type="PANTHER" id="PTHR33164:SF89">
    <property type="entry name" value="MARR FAMILY REGULATORY PROTEIN"/>
    <property type="match status" value="1"/>
</dbReference>
<dbReference type="GO" id="GO:0006950">
    <property type="term" value="P:response to stress"/>
    <property type="evidence" value="ECO:0007669"/>
    <property type="project" value="TreeGrafter"/>
</dbReference>
<protein>
    <submittedName>
        <fullName evidence="5">DNA-binding transcriptional regulator, MarR family</fullName>
    </submittedName>
</protein>
<organism evidence="5 6">
    <name type="scientific">Ectothiorhodospira mobilis</name>
    <dbReference type="NCBI Taxonomy" id="195064"/>
    <lineage>
        <taxon>Bacteria</taxon>
        <taxon>Pseudomonadati</taxon>
        <taxon>Pseudomonadota</taxon>
        <taxon>Gammaproteobacteria</taxon>
        <taxon>Chromatiales</taxon>
        <taxon>Ectothiorhodospiraceae</taxon>
        <taxon>Ectothiorhodospira</taxon>
    </lineage>
</organism>
<gene>
    <name evidence="5" type="ORF">SAMN05421721_106172</name>
</gene>
<dbReference type="InterPro" id="IPR000835">
    <property type="entry name" value="HTH_MarR-typ"/>
</dbReference>
<keyword evidence="6" id="KW-1185">Reference proteome</keyword>
<evidence type="ECO:0000256" key="3">
    <source>
        <dbReference type="ARBA" id="ARBA00023163"/>
    </source>
</evidence>
<dbReference type="PROSITE" id="PS01117">
    <property type="entry name" value="HTH_MARR_1"/>
    <property type="match status" value="1"/>
</dbReference>
<dbReference type="GO" id="GO:0003677">
    <property type="term" value="F:DNA binding"/>
    <property type="evidence" value="ECO:0007669"/>
    <property type="project" value="UniProtKB-KW"/>
</dbReference>
<dbReference type="EMBL" id="FOUO01000006">
    <property type="protein sequence ID" value="SFM47549.1"/>
    <property type="molecule type" value="Genomic_DNA"/>
</dbReference>
<keyword evidence="2 5" id="KW-0238">DNA-binding</keyword>
<dbReference type="InterPro" id="IPR039422">
    <property type="entry name" value="MarR/SlyA-like"/>
</dbReference>
<dbReference type="SUPFAM" id="SSF46785">
    <property type="entry name" value="Winged helix' DNA-binding domain"/>
    <property type="match status" value="1"/>
</dbReference>
<dbReference type="InterPro" id="IPR036390">
    <property type="entry name" value="WH_DNA-bd_sf"/>
</dbReference>
<proteinExistence type="predicted"/>